<gene>
    <name evidence="2" type="ORF">Mal33_43560</name>
</gene>
<evidence type="ECO:0000259" key="1">
    <source>
        <dbReference type="Pfam" id="PF04028"/>
    </source>
</evidence>
<evidence type="ECO:0000313" key="3">
    <source>
        <dbReference type="Proteomes" id="UP000316770"/>
    </source>
</evidence>
<dbReference type="CDD" id="cd07983">
    <property type="entry name" value="LPLAT_DUF374-like"/>
    <property type="match status" value="1"/>
</dbReference>
<dbReference type="AlphaFoldDB" id="A0A518IZ27"/>
<dbReference type="EMBL" id="CP036318">
    <property type="protein sequence ID" value="QDV58338.1"/>
    <property type="molecule type" value="Genomic_DNA"/>
</dbReference>
<dbReference type="Proteomes" id="UP000316770">
    <property type="component" value="Chromosome"/>
</dbReference>
<organism evidence="2 3">
    <name type="scientific">Rosistilla oblonga</name>
    <dbReference type="NCBI Taxonomy" id="2527990"/>
    <lineage>
        <taxon>Bacteria</taxon>
        <taxon>Pseudomonadati</taxon>
        <taxon>Planctomycetota</taxon>
        <taxon>Planctomycetia</taxon>
        <taxon>Pirellulales</taxon>
        <taxon>Pirellulaceae</taxon>
        <taxon>Rosistilla</taxon>
    </lineage>
</organism>
<keyword evidence="3" id="KW-1185">Reference proteome</keyword>
<dbReference type="Pfam" id="PF04028">
    <property type="entry name" value="DUF374"/>
    <property type="match status" value="1"/>
</dbReference>
<reference evidence="2 3" key="1">
    <citation type="submission" date="2019-02" db="EMBL/GenBank/DDBJ databases">
        <title>Deep-cultivation of Planctomycetes and their phenomic and genomic characterization uncovers novel biology.</title>
        <authorList>
            <person name="Wiegand S."/>
            <person name="Jogler M."/>
            <person name="Boedeker C."/>
            <person name="Pinto D."/>
            <person name="Vollmers J."/>
            <person name="Rivas-Marin E."/>
            <person name="Kohn T."/>
            <person name="Peeters S.H."/>
            <person name="Heuer A."/>
            <person name="Rast P."/>
            <person name="Oberbeckmann S."/>
            <person name="Bunk B."/>
            <person name="Jeske O."/>
            <person name="Meyerdierks A."/>
            <person name="Storesund J.E."/>
            <person name="Kallscheuer N."/>
            <person name="Luecker S."/>
            <person name="Lage O.M."/>
            <person name="Pohl T."/>
            <person name="Merkel B.J."/>
            <person name="Hornburger P."/>
            <person name="Mueller R.-W."/>
            <person name="Bruemmer F."/>
            <person name="Labrenz M."/>
            <person name="Spormann A.M."/>
            <person name="Op den Camp H."/>
            <person name="Overmann J."/>
            <person name="Amann R."/>
            <person name="Jetten M.S.M."/>
            <person name="Mascher T."/>
            <person name="Medema M.H."/>
            <person name="Devos D.P."/>
            <person name="Kaster A.-K."/>
            <person name="Ovreas L."/>
            <person name="Rohde M."/>
            <person name="Galperin M.Y."/>
            <person name="Jogler C."/>
        </authorList>
    </citation>
    <scope>NUCLEOTIDE SEQUENCE [LARGE SCALE GENOMIC DNA]</scope>
    <source>
        <strain evidence="2 3">Mal33</strain>
    </source>
</reference>
<protein>
    <recommendedName>
        <fullName evidence="1">DUF374 domain-containing protein</fullName>
    </recommendedName>
</protein>
<sequence length="261" mass="29317">MKLTSGWIGGSLSLGMSIAVRTWMKTLRFQISYYDSSYDPANASYTTPGIYIFWHEYIPFMFYLRGHNDVAMLLSQHRDAETLARATRFVGFGTIRGSTSRGGITALRKMFRQGKTMNLTMTPDGPRGPRRELAAGCVYLASRLQLPIIPLGLGYDRPWRMRRAWDQFAVPRPGSRARAIMGPGIWIPAKADREQLETHRRQVETVLNRLTVEAEQWAETGQAVGNPVVITRTPRALTWMRGAAEPAIAKLDDASRRGVAT</sequence>
<dbReference type="RefSeq" id="WP_145288615.1">
    <property type="nucleotide sequence ID" value="NZ_CP036318.1"/>
</dbReference>
<evidence type="ECO:0000313" key="2">
    <source>
        <dbReference type="EMBL" id="QDV58338.1"/>
    </source>
</evidence>
<name>A0A518IZ27_9BACT</name>
<dbReference type="InterPro" id="IPR007172">
    <property type="entry name" value="DUF374"/>
</dbReference>
<feature type="domain" description="DUF374" evidence="1">
    <location>
        <begin position="65"/>
        <end position="130"/>
    </location>
</feature>
<accession>A0A518IZ27</accession>
<proteinExistence type="predicted"/>